<gene>
    <name evidence="1" type="ORF">NCTC12993_06801</name>
</gene>
<protein>
    <submittedName>
        <fullName evidence="1">Uncharacterized protein</fullName>
    </submittedName>
</protein>
<sequence>MKKKPGVALRSRAITTLLHDAVVNVLAFFRGRREVLIQPRFADGITLTAQEQTHIHRLG</sequence>
<keyword evidence="2" id="KW-1185">Reference proteome</keyword>
<reference evidence="1 2" key="1">
    <citation type="submission" date="2019-03" db="EMBL/GenBank/DDBJ databases">
        <authorList>
            <consortium name="Pathogen Informatics"/>
        </authorList>
    </citation>
    <scope>NUCLEOTIDE SEQUENCE [LARGE SCALE GENOMIC DNA]</scope>
    <source>
        <strain evidence="1 2">NCTC12993</strain>
    </source>
</reference>
<evidence type="ECO:0000313" key="1">
    <source>
        <dbReference type="EMBL" id="VFS86849.1"/>
    </source>
</evidence>
<accession>A0A485CPZ7</accession>
<organism evidence="1 2">
    <name type="scientific">Kluyvera cryocrescens</name>
    <name type="common">Kluyvera citrophila</name>
    <dbReference type="NCBI Taxonomy" id="580"/>
    <lineage>
        <taxon>Bacteria</taxon>
        <taxon>Pseudomonadati</taxon>
        <taxon>Pseudomonadota</taxon>
        <taxon>Gammaproteobacteria</taxon>
        <taxon>Enterobacterales</taxon>
        <taxon>Enterobacteriaceae</taxon>
        <taxon>Kluyvera</taxon>
    </lineage>
</organism>
<dbReference type="Proteomes" id="UP000401081">
    <property type="component" value="Unassembled WGS sequence"/>
</dbReference>
<dbReference type="EMBL" id="CAADJD010000028">
    <property type="protein sequence ID" value="VFS86849.1"/>
    <property type="molecule type" value="Genomic_DNA"/>
</dbReference>
<name>A0A485CPZ7_KLUCR</name>
<dbReference type="AlphaFoldDB" id="A0A485CPZ7"/>
<evidence type="ECO:0000313" key="2">
    <source>
        <dbReference type="Proteomes" id="UP000401081"/>
    </source>
</evidence>
<proteinExistence type="predicted"/>